<keyword evidence="7" id="KW-0406">Ion transport</keyword>
<evidence type="ECO:0000256" key="6">
    <source>
        <dbReference type="ARBA" id="ARBA00022729"/>
    </source>
</evidence>
<feature type="signal peptide" evidence="11">
    <location>
        <begin position="1"/>
        <end position="21"/>
    </location>
</feature>
<comment type="caution">
    <text evidence="13">The sequence shown here is derived from an EMBL/GenBank/DDBJ whole genome shotgun (WGS) entry which is preliminary data.</text>
</comment>
<dbReference type="CDD" id="cd00342">
    <property type="entry name" value="gram_neg_porins"/>
    <property type="match status" value="1"/>
</dbReference>
<evidence type="ECO:0000256" key="4">
    <source>
        <dbReference type="ARBA" id="ARBA00022452"/>
    </source>
</evidence>
<gene>
    <name evidence="13" type="ORF">PZA18_19405</name>
</gene>
<keyword evidence="10" id="KW-0998">Cell outer membrane</keyword>
<keyword evidence="6 11" id="KW-0732">Signal</keyword>
<keyword evidence="8" id="KW-0626">Porin</keyword>
<keyword evidence="5" id="KW-0812">Transmembrane</keyword>
<evidence type="ECO:0000256" key="9">
    <source>
        <dbReference type="ARBA" id="ARBA00023136"/>
    </source>
</evidence>
<keyword evidence="9" id="KW-0472">Membrane</keyword>
<dbReference type="SUPFAM" id="SSF56935">
    <property type="entry name" value="Porins"/>
    <property type="match status" value="1"/>
</dbReference>
<evidence type="ECO:0000256" key="1">
    <source>
        <dbReference type="ARBA" id="ARBA00004571"/>
    </source>
</evidence>
<proteinExistence type="predicted"/>
<dbReference type="InterPro" id="IPR002299">
    <property type="entry name" value="Porin_Neis"/>
</dbReference>
<keyword evidence="4" id="KW-1134">Transmembrane beta strand</keyword>
<organism evidence="13 14">
    <name type="scientific">Parachitinimonas caeni</name>
    <dbReference type="NCBI Taxonomy" id="3031301"/>
    <lineage>
        <taxon>Bacteria</taxon>
        <taxon>Pseudomonadati</taxon>
        <taxon>Pseudomonadota</taxon>
        <taxon>Betaproteobacteria</taxon>
        <taxon>Neisseriales</taxon>
        <taxon>Chitinibacteraceae</taxon>
        <taxon>Parachitinimonas</taxon>
    </lineage>
</organism>
<protein>
    <submittedName>
        <fullName evidence="13">Porin</fullName>
    </submittedName>
</protein>
<evidence type="ECO:0000256" key="3">
    <source>
        <dbReference type="ARBA" id="ARBA00022448"/>
    </source>
</evidence>
<keyword evidence="3" id="KW-0813">Transport</keyword>
<evidence type="ECO:0000313" key="13">
    <source>
        <dbReference type="EMBL" id="MDK2126215.1"/>
    </source>
</evidence>
<evidence type="ECO:0000256" key="11">
    <source>
        <dbReference type="SAM" id="SignalP"/>
    </source>
</evidence>
<dbReference type="Gene3D" id="2.40.160.10">
    <property type="entry name" value="Porin"/>
    <property type="match status" value="1"/>
</dbReference>
<dbReference type="PANTHER" id="PTHR34501">
    <property type="entry name" value="PROTEIN YDDL-RELATED"/>
    <property type="match status" value="1"/>
</dbReference>
<name>A0ABT7E1L8_9NEIS</name>
<evidence type="ECO:0000256" key="8">
    <source>
        <dbReference type="ARBA" id="ARBA00023114"/>
    </source>
</evidence>
<dbReference type="PANTHER" id="PTHR34501:SF9">
    <property type="entry name" value="MAJOR OUTER MEMBRANE PROTEIN P.IA"/>
    <property type="match status" value="1"/>
</dbReference>
<dbReference type="PRINTS" id="PR00184">
    <property type="entry name" value="NEISSPPORIN"/>
</dbReference>
<dbReference type="Pfam" id="PF13609">
    <property type="entry name" value="Porin_4"/>
    <property type="match status" value="1"/>
</dbReference>
<accession>A0ABT7E1L8</accession>
<dbReference type="InterPro" id="IPR033900">
    <property type="entry name" value="Gram_neg_porin_domain"/>
</dbReference>
<dbReference type="EMBL" id="JARRAF010000033">
    <property type="protein sequence ID" value="MDK2126215.1"/>
    <property type="molecule type" value="Genomic_DNA"/>
</dbReference>
<evidence type="ECO:0000259" key="12">
    <source>
        <dbReference type="Pfam" id="PF13609"/>
    </source>
</evidence>
<evidence type="ECO:0000313" key="14">
    <source>
        <dbReference type="Proteomes" id="UP001172778"/>
    </source>
</evidence>
<feature type="domain" description="Porin" evidence="12">
    <location>
        <begin position="8"/>
        <end position="328"/>
    </location>
</feature>
<feature type="chain" id="PRO_5045958698" evidence="11">
    <location>
        <begin position="22"/>
        <end position="349"/>
    </location>
</feature>
<dbReference type="Proteomes" id="UP001172778">
    <property type="component" value="Unassembled WGS sequence"/>
</dbReference>
<dbReference type="InterPro" id="IPR001702">
    <property type="entry name" value="Porin_Gram-ve"/>
</dbReference>
<dbReference type="InterPro" id="IPR050298">
    <property type="entry name" value="Gram-neg_bact_OMP"/>
</dbReference>
<dbReference type="RefSeq" id="WP_284102534.1">
    <property type="nucleotide sequence ID" value="NZ_JARRAF010000033.1"/>
</dbReference>
<sequence>MKKHLITVAVLSALAAPAAMAADIITMYGQVNLGYSYNDNYGITEKMHRIDGMGPSSRIGFRGTEQLGDDMSAFFQLESTIAPDDASASGAFGTREAWVGLSGKSWGSIGLGRGKTPYTNAVELLDNAMDGRLGLAYYEVDKGITRYNNTVKYTSPNLSGFVGTLMLATGENGDSSKPNAEVKNTFNYAMHLNYKTGPVMLVGAYANEANVGGVYNRDNESFFVGGEYMAQDWFVHAGLQHLKKDNVDAKTSHWKRTSFGLNGGYYLDKKNLIRAGFIYGDKYKSTTPAGVSTSIADSQYVQWQVGYKYLFSKRTSFVTEYGSINYGDHKVYKLNTDPKVFSVGILHAF</sequence>
<keyword evidence="14" id="KW-1185">Reference proteome</keyword>
<dbReference type="InterPro" id="IPR023614">
    <property type="entry name" value="Porin_dom_sf"/>
</dbReference>
<dbReference type="PRINTS" id="PR00182">
    <property type="entry name" value="ECOLNEIPORIN"/>
</dbReference>
<evidence type="ECO:0000256" key="10">
    <source>
        <dbReference type="ARBA" id="ARBA00023237"/>
    </source>
</evidence>
<comment type="subunit">
    <text evidence="2">Homotrimer.</text>
</comment>
<evidence type="ECO:0000256" key="7">
    <source>
        <dbReference type="ARBA" id="ARBA00023065"/>
    </source>
</evidence>
<reference evidence="13" key="1">
    <citation type="submission" date="2023-03" db="EMBL/GenBank/DDBJ databases">
        <title>Chitinimonas shenzhenensis gen. nov., sp. nov., a novel member of family Burkholderiaceae isolated from activated sludge collected in Shen Zhen, China.</title>
        <authorList>
            <person name="Wang X."/>
        </authorList>
    </citation>
    <scope>NUCLEOTIDE SEQUENCE</scope>
    <source>
        <strain evidence="13">DQS-5</strain>
    </source>
</reference>
<evidence type="ECO:0000256" key="5">
    <source>
        <dbReference type="ARBA" id="ARBA00022692"/>
    </source>
</evidence>
<comment type="subcellular location">
    <subcellularLocation>
        <location evidence="1">Cell outer membrane</location>
        <topology evidence="1">Multi-pass membrane protein</topology>
    </subcellularLocation>
</comment>
<evidence type="ECO:0000256" key="2">
    <source>
        <dbReference type="ARBA" id="ARBA00011233"/>
    </source>
</evidence>